<accession>A0A059EA89</accession>
<protein>
    <recommendedName>
        <fullName evidence="8">IclR family transcriptional regulator</fullName>
    </recommendedName>
</protein>
<dbReference type="SMART" id="SM00346">
    <property type="entry name" value="HTH_ICLR"/>
    <property type="match status" value="1"/>
</dbReference>
<dbReference type="PATRIC" id="fig|1280948.3.peg.689"/>
<dbReference type="Gene3D" id="3.30.450.40">
    <property type="match status" value="1"/>
</dbReference>
<dbReference type="eggNOG" id="COG1414">
    <property type="taxonomic scope" value="Bacteria"/>
</dbReference>
<evidence type="ECO:0000256" key="3">
    <source>
        <dbReference type="ARBA" id="ARBA00023163"/>
    </source>
</evidence>
<dbReference type="Gene3D" id="1.10.10.10">
    <property type="entry name" value="Winged helix-like DNA-binding domain superfamily/Winged helix DNA-binding domain"/>
    <property type="match status" value="1"/>
</dbReference>
<dbReference type="EMBL" id="AWFH01000002">
    <property type="protein sequence ID" value="KCZ64616.1"/>
    <property type="molecule type" value="Genomic_DNA"/>
</dbReference>
<dbReference type="GO" id="GO:0003677">
    <property type="term" value="F:DNA binding"/>
    <property type="evidence" value="ECO:0007669"/>
    <property type="project" value="UniProtKB-KW"/>
</dbReference>
<organism evidence="6 7">
    <name type="scientific">Hyphomonas atlantica</name>
    <dbReference type="NCBI Taxonomy" id="1280948"/>
    <lineage>
        <taxon>Bacteria</taxon>
        <taxon>Pseudomonadati</taxon>
        <taxon>Pseudomonadota</taxon>
        <taxon>Alphaproteobacteria</taxon>
        <taxon>Hyphomonadales</taxon>
        <taxon>Hyphomonadaceae</taxon>
        <taxon>Hyphomonas</taxon>
    </lineage>
</organism>
<dbReference type="PANTHER" id="PTHR30136">
    <property type="entry name" value="HELIX-TURN-HELIX TRANSCRIPTIONAL REGULATOR, ICLR FAMILY"/>
    <property type="match status" value="1"/>
</dbReference>
<evidence type="ECO:0008006" key="8">
    <source>
        <dbReference type="Google" id="ProtNLM"/>
    </source>
</evidence>
<dbReference type="Pfam" id="PF01614">
    <property type="entry name" value="IclR_C"/>
    <property type="match status" value="1"/>
</dbReference>
<dbReference type="InterPro" id="IPR050707">
    <property type="entry name" value="HTH_MetabolicPath_Reg"/>
</dbReference>
<feature type="domain" description="HTH iclR-type" evidence="4">
    <location>
        <begin position="26"/>
        <end position="87"/>
    </location>
</feature>
<evidence type="ECO:0000259" key="5">
    <source>
        <dbReference type="PROSITE" id="PS51078"/>
    </source>
</evidence>
<dbReference type="Pfam" id="PF09339">
    <property type="entry name" value="HTH_IclR"/>
    <property type="match status" value="1"/>
</dbReference>
<keyword evidence="7" id="KW-1185">Reference proteome</keyword>
<dbReference type="STRING" id="1280948.HY36_12285"/>
<dbReference type="PROSITE" id="PS51078">
    <property type="entry name" value="ICLR_ED"/>
    <property type="match status" value="1"/>
</dbReference>
<dbReference type="Proteomes" id="UP000024547">
    <property type="component" value="Unassembled WGS sequence"/>
</dbReference>
<gene>
    <name evidence="6" type="ORF">HY36_12285</name>
</gene>
<dbReference type="InterPro" id="IPR036390">
    <property type="entry name" value="WH_DNA-bd_sf"/>
</dbReference>
<evidence type="ECO:0000259" key="4">
    <source>
        <dbReference type="PROSITE" id="PS51077"/>
    </source>
</evidence>
<proteinExistence type="predicted"/>
<dbReference type="GO" id="GO:0003700">
    <property type="term" value="F:DNA-binding transcription factor activity"/>
    <property type="evidence" value="ECO:0007669"/>
    <property type="project" value="TreeGrafter"/>
</dbReference>
<feature type="domain" description="IclR-ED" evidence="5">
    <location>
        <begin position="88"/>
        <end position="272"/>
    </location>
</feature>
<dbReference type="SUPFAM" id="SSF46785">
    <property type="entry name" value="Winged helix' DNA-binding domain"/>
    <property type="match status" value="1"/>
</dbReference>
<evidence type="ECO:0000313" key="7">
    <source>
        <dbReference type="Proteomes" id="UP000024547"/>
    </source>
</evidence>
<evidence type="ECO:0000256" key="2">
    <source>
        <dbReference type="ARBA" id="ARBA00023125"/>
    </source>
</evidence>
<dbReference type="InterPro" id="IPR005471">
    <property type="entry name" value="Tscrpt_reg_IclR_N"/>
</dbReference>
<sequence length="277" mass="30461">MWDNQFVALVFFLYFGKMSETPPRDSCTLGRSLALYQRIVEDGARTPFARLSHELGLSTSTAHRLAAELLRQGMIARVGRGRYDIGLTAVKLAAGRTFNSQLARTARPLVQHLSHRTGLTGHLGVLEDGMVTYLVKSPGAADDSARFTQEGMQLEAYCSAVGKVLLAGLEPTQLDEYLSEGDFVSATTRTVTEVDGLRRELAKVRARGMAIDDREIADDMMCVAVPVCDEWGDVLAALSVSMTWSEKSEARIPDLTGHLLRQSSRLSRNLGMRPRQS</sequence>
<evidence type="ECO:0000313" key="6">
    <source>
        <dbReference type="EMBL" id="KCZ64616.1"/>
    </source>
</evidence>
<dbReference type="PROSITE" id="PS51077">
    <property type="entry name" value="HTH_ICLR"/>
    <property type="match status" value="1"/>
</dbReference>
<keyword evidence="3" id="KW-0804">Transcription</keyword>
<evidence type="ECO:0000256" key="1">
    <source>
        <dbReference type="ARBA" id="ARBA00023015"/>
    </source>
</evidence>
<dbReference type="SUPFAM" id="SSF55781">
    <property type="entry name" value="GAF domain-like"/>
    <property type="match status" value="1"/>
</dbReference>
<reference evidence="6 7" key="1">
    <citation type="journal article" date="2014" name="Antonie Van Leeuwenhoek">
        <title>Hyphomonas beringensis sp. nov. and Hyphomonas chukchiensis sp. nov., isolated from surface seawater of the Bering Sea and Chukchi Sea.</title>
        <authorList>
            <person name="Li C."/>
            <person name="Lai Q."/>
            <person name="Li G."/>
            <person name="Dong C."/>
            <person name="Wang J."/>
            <person name="Liao Y."/>
            <person name="Shao Z."/>
        </authorList>
    </citation>
    <scope>NUCLEOTIDE SEQUENCE [LARGE SCALE GENOMIC DNA]</scope>
    <source>
        <strain evidence="6 7">22II1-22F38</strain>
    </source>
</reference>
<keyword evidence="2" id="KW-0238">DNA-binding</keyword>
<dbReference type="PANTHER" id="PTHR30136:SF24">
    <property type="entry name" value="HTH-TYPE TRANSCRIPTIONAL REPRESSOR ALLR"/>
    <property type="match status" value="1"/>
</dbReference>
<comment type="caution">
    <text evidence="6">The sequence shown here is derived from an EMBL/GenBank/DDBJ whole genome shotgun (WGS) entry which is preliminary data.</text>
</comment>
<keyword evidence="1" id="KW-0805">Transcription regulation</keyword>
<name>A0A059EA89_9PROT</name>
<dbReference type="InterPro" id="IPR036388">
    <property type="entry name" value="WH-like_DNA-bd_sf"/>
</dbReference>
<dbReference type="InterPro" id="IPR029016">
    <property type="entry name" value="GAF-like_dom_sf"/>
</dbReference>
<dbReference type="AlphaFoldDB" id="A0A059EA89"/>
<dbReference type="InterPro" id="IPR014757">
    <property type="entry name" value="Tscrpt_reg_IclR_C"/>
</dbReference>
<dbReference type="GO" id="GO:0045892">
    <property type="term" value="P:negative regulation of DNA-templated transcription"/>
    <property type="evidence" value="ECO:0007669"/>
    <property type="project" value="TreeGrafter"/>
</dbReference>